<keyword evidence="1" id="KW-1133">Transmembrane helix</keyword>
<dbReference type="Proteomes" id="UP000652354">
    <property type="component" value="Unassembled WGS sequence"/>
</dbReference>
<name>A0A919Q3W3_9MICO</name>
<dbReference type="AlphaFoldDB" id="A0A919Q3W3"/>
<accession>A0A919Q3W3</accession>
<dbReference type="RefSeq" id="WP_203653247.1">
    <property type="nucleotide sequence ID" value="NZ_BONR01000001.1"/>
</dbReference>
<protein>
    <submittedName>
        <fullName evidence="2">Uncharacterized protein</fullName>
    </submittedName>
</protein>
<feature type="transmembrane region" description="Helical" evidence="1">
    <location>
        <begin position="186"/>
        <end position="211"/>
    </location>
</feature>
<keyword evidence="3" id="KW-1185">Reference proteome</keyword>
<reference evidence="2" key="1">
    <citation type="submission" date="2021-01" db="EMBL/GenBank/DDBJ databases">
        <title>Whole genome shotgun sequence of Demequina activiva NBRC 110675.</title>
        <authorList>
            <person name="Komaki H."/>
            <person name="Tamura T."/>
        </authorList>
    </citation>
    <scope>NUCLEOTIDE SEQUENCE</scope>
    <source>
        <strain evidence="2">NBRC 110675</strain>
    </source>
</reference>
<proteinExistence type="predicted"/>
<gene>
    <name evidence="2" type="ORF">Dac01nite_05750</name>
</gene>
<evidence type="ECO:0000256" key="1">
    <source>
        <dbReference type="SAM" id="Phobius"/>
    </source>
</evidence>
<keyword evidence="1" id="KW-0472">Membrane</keyword>
<sequence>MNARVKVLGIVLAVIGLGFIGVGAFAYTQVAAGQNSLQKFSEAQNVELSYNEDGVLVDRGEVAGAEGIVSLVEDDWGYQLKASEMDPNDPLVNTGSEYMYQMGLIAYHTLNGTTTVVLDEDVEYNGETFEAGTYEVATDGRYWADFDRMHPLEGPARAEAWTGVAHALMGELGVGSVTANVLTMGLGVAAIATGLGFTLILAGLGIIWAAAGDKKDGALKQAPAIETIDEPVKA</sequence>
<dbReference type="EMBL" id="BONR01000001">
    <property type="protein sequence ID" value="GIG53823.1"/>
    <property type="molecule type" value="Genomic_DNA"/>
</dbReference>
<evidence type="ECO:0000313" key="3">
    <source>
        <dbReference type="Proteomes" id="UP000652354"/>
    </source>
</evidence>
<organism evidence="2 3">
    <name type="scientific">Demequina activiva</name>
    <dbReference type="NCBI Taxonomy" id="1582364"/>
    <lineage>
        <taxon>Bacteria</taxon>
        <taxon>Bacillati</taxon>
        <taxon>Actinomycetota</taxon>
        <taxon>Actinomycetes</taxon>
        <taxon>Micrococcales</taxon>
        <taxon>Demequinaceae</taxon>
        <taxon>Demequina</taxon>
    </lineage>
</organism>
<evidence type="ECO:0000313" key="2">
    <source>
        <dbReference type="EMBL" id="GIG53823.1"/>
    </source>
</evidence>
<keyword evidence="1" id="KW-0812">Transmembrane</keyword>
<comment type="caution">
    <text evidence="2">The sequence shown here is derived from an EMBL/GenBank/DDBJ whole genome shotgun (WGS) entry which is preliminary data.</text>
</comment>